<name>A0AAP5QA49_9BURK</name>
<evidence type="ECO:0000313" key="2">
    <source>
        <dbReference type="Proteomes" id="UP001246473"/>
    </source>
</evidence>
<protein>
    <submittedName>
        <fullName evidence="1">Uncharacterized protein</fullName>
    </submittedName>
</protein>
<dbReference type="RefSeq" id="WP_167440630.1">
    <property type="nucleotide sequence ID" value="NZ_JANSLM010000004.1"/>
</dbReference>
<dbReference type="EMBL" id="JANSLM010000004">
    <property type="protein sequence ID" value="MDT8838429.1"/>
    <property type="molecule type" value="Genomic_DNA"/>
</dbReference>
<sequence>MVAILSGVQAARVARRGFHDESVGSHPLLDRMSVRFQALGPAKPMAASGRRPALSQTTRIALFQLSACLRLTHRPFAKQRSTIIKRLYSGEGGTAEFDDPLSSVRSLVSGAIRRRARRLCADICPVKRIERSRHEVLNEFINVTRF</sequence>
<gene>
    <name evidence="1" type="ORF">ParKJ_13495</name>
</gene>
<proteinExistence type="predicted"/>
<comment type="caution">
    <text evidence="1">The sequence shown here is derived from an EMBL/GenBank/DDBJ whole genome shotgun (WGS) entry which is preliminary data.</text>
</comment>
<evidence type="ECO:0000313" key="1">
    <source>
        <dbReference type="EMBL" id="MDT8838429.1"/>
    </source>
</evidence>
<reference evidence="1" key="1">
    <citation type="submission" date="2022-08" db="EMBL/GenBank/DDBJ databases">
        <authorList>
            <person name="Kim S.-J."/>
        </authorList>
    </citation>
    <scope>NUCLEOTIDE SEQUENCE</scope>
    <source>
        <strain evidence="1">KJ</strain>
    </source>
</reference>
<accession>A0AAP5QA49</accession>
<organism evidence="1 2">
    <name type="scientific">Paraburkholderia fungorum</name>
    <dbReference type="NCBI Taxonomy" id="134537"/>
    <lineage>
        <taxon>Bacteria</taxon>
        <taxon>Pseudomonadati</taxon>
        <taxon>Pseudomonadota</taxon>
        <taxon>Betaproteobacteria</taxon>
        <taxon>Burkholderiales</taxon>
        <taxon>Burkholderiaceae</taxon>
        <taxon>Paraburkholderia</taxon>
    </lineage>
</organism>
<dbReference type="Proteomes" id="UP001246473">
    <property type="component" value="Unassembled WGS sequence"/>
</dbReference>
<dbReference type="AlphaFoldDB" id="A0AAP5QA49"/>